<dbReference type="Proteomes" id="UP000253303">
    <property type="component" value="Unassembled WGS sequence"/>
</dbReference>
<dbReference type="RefSeq" id="WP_113979129.1">
    <property type="nucleotide sequence ID" value="NZ_QMEY01000001.1"/>
</dbReference>
<dbReference type="AlphaFoldDB" id="A0A366M6S3"/>
<sequence length="83" mass="8352">MEDALTSLGRAGFSPGTALDILYLGVAAGREPDSSLLSGELTPGEFPLLSAAVTAGREPAARFGFALDAMPSGFEAARGPGRA</sequence>
<name>A0A366M6S3_9ACTN</name>
<organism evidence="1 2">
    <name type="scientific">Spongiactinospora rosea</name>
    <dbReference type="NCBI Taxonomy" id="2248750"/>
    <lineage>
        <taxon>Bacteria</taxon>
        <taxon>Bacillati</taxon>
        <taxon>Actinomycetota</taxon>
        <taxon>Actinomycetes</taxon>
        <taxon>Streptosporangiales</taxon>
        <taxon>Streptosporangiaceae</taxon>
        <taxon>Spongiactinospora</taxon>
    </lineage>
</organism>
<keyword evidence="2" id="KW-1185">Reference proteome</keyword>
<protein>
    <submittedName>
        <fullName evidence="1">Uncharacterized protein</fullName>
    </submittedName>
</protein>
<comment type="caution">
    <text evidence="1">The sequence shown here is derived from an EMBL/GenBank/DDBJ whole genome shotgun (WGS) entry which is preliminary data.</text>
</comment>
<dbReference type="OrthoDB" id="329481at2"/>
<accession>A0A366M6S3</accession>
<evidence type="ECO:0000313" key="1">
    <source>
        <dbReference type="EMBL" id="RBQ21948.1"/>
    </source>
</evidence>
<dbReference type="SUPFAM" id="SSF48498">
    <property type="entry name" value="Tetracyclin repressor-like, C-terminal domain"/>
    <property type="match status" value="1"/>
</dbReference>
<reference evidence="1 2" key="1">
    <citation type="submission" date="2018-06" db="EMBL/GenBank/DDBJ databases">
        <title>Sphaerisporangium craniellae sp. nov., isolated from a marine sponge in the South China Sea.</title>
        <authorList>
            <person name="Li L."/>
        </authorList>
    </citation>
    <scope>NUCLEOTIDE SEQUENCE [LARGE SCALE GENOMIC DNA]</scope>
    <source>
        <strain evidence="1 2">LHW63015</strain>
    </source>
</reference>
<evidence type="ECO:0000313" key="2">
    <source>
        <dbReference type="Proteomes" id="UP000253303"/>
    </source>
</evidence>
<dbReference type="InterPro" id="IPR036271">
    <property type="entry name" value="Tet_transcr_reg_TetR-rel_C_sf"/>
</dbReference>
<dbReference type="EMBL" id="QMEY01000001">
    <property type="protein sequence ID" value="RBQ21948.1"/>
    <property type="molecule type" value="Genomic_DNA"/>
</dbReference>
<gene>
    <name evidence="1" type="ORF">DP939_04565</name>
</gene>
<proteinExistence type="predicted"/>